<dbReference type="Proteomes" id="UP000000268">
    <property type="component" value="Chromosome"/>
</dbReference>
<protein>
    <submittedName>
        <fullName evidence="1">Uncharacterized protein</fullName>
    </submittedName>
</protein>
<organism evidence="1 2">
    <name type="scientific">Acaryochloris marina (strain MBIC 11017)</name>
    <dbReference type="NCBI Taxonomy" id="329726"/>
    <lineage>
        <taxon>Bacteria</taxon>
        <taxon>Bacillati</taxon>
        <taxon>Cyanobacteriota</taxon>
        <taxon>Cyanophyceae</taxon>
        <taxon>Acaryochloridales</taxon>
        <taxon>Acaryochloridaceae</taxon>
        <taxon>Acaryochloris</taxon>
    </lineage>
</organism>
<evidence type="ECO:0000313" key="2">
    <source>
        <dbReference type="Proteomes" id="UP000000268"/>
    </source>
</evidence>
<dbReference type="HOGENOM" id="CLU_3094347_0_0_3"/>
<name>B0C0T7_ACAM1</name>
<dbReference type="STRING" id="329726.AM1_1021"/>
<gene>
    <name evidence="1" type="ordered locus">AM1_1021</name>
</gene>
<keyword evidence="2" id="KW-1185">Reference proteome</keyword>
<reference evidence="1 2" key="1">
    <citation type="journal article" date="2008" name="Proc. Natl. Acad. Sci. U.S.A.">
        <title>Niche adaptation and genome expansion in the chlorophyll d-producing cyanobacterium Acaryochloris marina.</title>
        <authorList>
            <person name="Swingley W.D."/>
            <person name="Chen M."/>
            <person name="Cheung P.C."/>
            <person name="Conrad A.L."/>
            <person name="Dejesa L.C."/>
            <person name="Hao J."/>
            <person name="Honchak B.M."/>
            <person name="Karbach L.E."/>
            <person name="Kurdoglu A."/>
            <person name="Lahiri S."/>
            <person name="Mastrian S.D."/>
            <person name="Miyashita H."/>
            <person name="Page L."/>
            <person name="Ramakrishna P."/>
            <person name="Satoh S."/>
            <person name="Sattley W.M."/>
            <person name="Shimada Y."/>
            <person name="Taylor H.L."/>
            <person name="Tomo T."/>
            <person name="Tsuchiya T."/>
            <person name="Wang Z.T."/>
            <person name="Raymond J."/>
            <person name="Mimuro M."/>
            <person name="Blankenship R.E."/>
            <person name="Touchman J.W."/>
        </authorList>
    </citation>
    <scope>NUCLEOTIDE SEQUENCE [LARGE SCALE GENOMIC DNA]</scope>
    <source>
        <strain evidence="2">MBIC 11017</strain>
    </source>
</reference>
<sequence length="51" mass="5498">MATTVALKTSIAEARTILQHNPILEISNAQAITVLRGQRLDPLLTENVGKS</sequence>
<dbReference type="KEGG" id="amr:AM1_1021"/>
<dbReference type="EMBL" id="CP000828">
    <property type="protein sequence ID" value="ABW26061.1"/>
    <property type="molecule type" value="Genomic_DNA"/>
</dbReference>
<proteinExistence type="predicted"/>
<evidence type="ECO:0000313" key="1">
    <source>
        <dbReference type="EMBL" id="ABW26061.1"/>
    </source>
</evidence>
<dbReference type="AlphaFoldDB" id="B0C0T7"/>
<accession>B0C0T7</accession>